<reference evidence="3" key="1">
    <citation type="submission" date="2016-07" db="EMBL/GenBank/DDBJ databases">
        <title>De novo transcriptome assembly of four accessions of the metal hyperaccumulator plant Noccaea caerulescens.</title>
        <authorList>
            <person name="Blande D."/>
            <person name="Halimaa P."/>
            <person name="Tervahauta A.I."/>
            <person name="Aarts M.G."/>
            <person name="Karenlampi S.O."/>
        </authorList>
    </citation>
    <scope>NUCLEOTIDE SEQUENCE</scope>
</reference>
<dbReference type="Gene3D" id="1.25.40.10">
    <property type="entry name" value="Tetratricopeptide repeat domain"/>
    <property type="match status" value="1"/>
</dbReference>
<dbReference type="InterPro" id="IPR057352">
    <property type="entry name" value="TPR_TmcB/C"/>
</dbReference>
<evidence type="ECO:0000256" key="1">
    <source>
        <dbReference type="SAM" id="MobiDB-lite"/>
    </source>
</evidence>
<dbReference type="SUPFAM" id="SSF48452">
    <property type="entry name" value="TPR-like"/>
    <property type="match status" value="1"/>
</dbReference>
<feature type="region of interest" description="Disordered" evidence="1">
    <location>
        <begin position="255"/>
        <end position="277"/>
    </location>
</feature>
<dbReference type="Pfam" id="PF25474">
    <property type="entry name" value="TPR_TmcB"/>
    <property type="match status" value="1"/>
</dbReference>
<gene>
    <name evidence="3" type="ORF">GA_TR20642_c2_g1_i1_g.68831</name>
</gene>
<feature type="compositionally biased region" description="Acidic residues" evidence="1">
    <location>
        <begin position="255"/>
        <end position="266"/>
    </location>
</feature>
<evidence type="ECO:0000313" key="3">
    <source>
        <dbReference type="EMBL" id="JAU13571.1"/>
    </source>
</evidence>
<feature type="domain" description="TmcB/TmcC TPR repeats" evidence="2">
    <location>
        <begin position="154"/>
        <end position="197"/>
    </location>
</feature>
<proteinExistence type="predicted"/>
<accession>A0A1J3D0F7</accession>
<evidence type="ECO:0000259" key="2">
    <source>
        <dbReference type="Pfam" id="PF25474"/>
    </source>
</evidence>
<dbReference type="InterPro" id="IPR011990">
    <property type="entry name" value="TPR-like_helical_dom_sf"/>
</dbReference>
<name>A0A1J3D0F7_NOCCA</name>
<organism evidence="3">
    <name type="scientific">Noccaea caerulescens</name>
    <name type="common">Alpine penny-cress</name>
    <name type="synonym">Thlaspi caerulescens</name>
    <dbReference type="NCBI Taxonomy" id="107243"/>
    <lineage>
        <taxon>Eukaryota</taxon>
        <taxon>Viridiplantae</taxon>
        <taxon>Streptophyta</taxon>
        <taxon>Embryophyta</taxon>
        <taxon>Tracheophyta</taxon>
        <taxon>Spermatophyta</taxon>
        <taxon>Magnoliopsida</taxon>
        <taxon>eudicotyledons</taxon>
        <taxon>Gunneridae</taxon>
        <taxon>Pentapetalae</taxon>
        <taxon>rosids</taxon>
        <taxon>malvids</taxon>
        <taxon>Brassicales</taxon>
        <taxon>Brassicaceae</taxon>
        <taxon>Coluteocarpeae</taxon>
        <taxon>Noccaea</taxon>
    </lineage>
</organism>
<dbReference type="AlphaFoldDB" id="A0A1J3D0F7"/>
<dbReference type="EMBL" id="GEVI01018749">
    <property type="protein sequence ID" value="JAU13571.1"/>
    <property type="molecule type" value="Transcribed_RNA"/>
</dbReference>
<dbReference type="PANTHER" id="PTHR26312:SF123">
    <property type="entry name" value="TETRATRICOPEPTIDE REPEAT (TPR)-LIKE SUPERFAMILY PROTEIN"/>
    <property type="match status" value="1"/>
</dbReference>
<protein>
    <recommendedName>
        <fullName evidence="2">TmcB/TmcC TPR repeats domain-containing protein</fullName>
    </recommendedName>
</protein>
<feature type="region of interest" description="Disordered" evidence="1">
    <location>
        <begin position="77"/>
        <end position="101"/>
    </location>
</feature>
<dbReference type="PANTHER" id="PTHR26312">
    <property type="entry name" value="TETRATRICOPEPTIDE REPEAT PROTEIN 5"/>
    <property type="match status" value="1"/>
</dbReference>
<sequence length="277" mass="30319">MKALLMRTGSMPVQNRFIPCGGSSRKMTPTISRHNSVESLPGYGEGFAGGKISIEVKAKVGMRRVLSESDVIRSERMVKSVGSKPSPAKIPEGDEAEEDSEIRFSDGWGSLVWKESGSIPVEEEQGFSGCGGGGGSGYSGGKGNGNGGYDDRSKIGDYYREMLKSNPNNSLLLMNYGKFLYEVEKDAEKAEEYYGRAILENPGDGEALSMYGKLIWETKRDEERAQGYFDQAVHASPDDCMVLGSYAHFMWEAEDDDEEEEEEEEMMAASPAMVSAV</sequence>